<evidence type="ECO:0000256" key="2">
    <source>
        <dbReference type="ARBA" id="ARBA00022989"/>
    </source>
</evidence>
<feature type="non-terminal residue" evidence="5">
    <location>
        <position position="83"/>
    </location>
</feature>
<keyword evidence="3 4" id="KW-0472">Membrane</keyword>
<organism evidence="5 6">
    <name type="scientific">Vibrio parahaemolyticus</name>
    <dbReference type="NCBI Taxonomy" id="670"/>
    <lineage>
        <taxon>Bacteria</taxon>
        <taxon>Pseudomonadati</taxon>
        <taxon>Pseudomonadota</taxon>
        <taxon>Gammaproteobacteria</taxon>
        <taxon>Vibrionales</taxon>
        <taxon>Vibrionaceae</taxon>
        <taxon>Vibrio</taxon>
    </lineage>
</organism>
<dbReference type="AlphaFoldDB" id="A0A7Y0X4W1"/>
<dbReference type="Gene3D" id="1.20.1720.10">
    <property type="entry name" value="Multidrug resistance protein D"/>
    <property type="match status" value="1"/>
</dbReference>
<protein>
    <submittedName>
        <fullName evidence="5">CmlA/FloR family chloramphenicol efflux MFS transporter</fullName>
    </submittedName>
</protein>
<feature type="non-terminal residue" evidence="5">
    <location>
        <position position="1"/>
    </location>
</feature>
<dbReference type="Proteomes" id="UP000555836">
    <property type="component" value="Unassembled WGS sequence"/>
</dbReference>
<accession>A0A7Y0X4W1</accession>
<dbReference type="InterPro" id="IPR036259">
    <property type="entry name" value="MFS_trans_sf"/>
</dbReference>
<sequence length="83" mass="9085">LAFVPALGPIAGVLIGEFLGWQAIFITLAILAMLALLNAGFRWHETRPLDQVKTRRSVLPIFASPAFWVYTVGFSAGMGTYFV</sequence>
<comment type="caution">
    <text evidence="5">The sequence shown here is derived from an EMBL/GenBank/DDBJ whole genome shotgun (WGS) entry which is preliminary data.</text>
</comment>
<evidence type="ECO:0000256" key="4">
    <source>
        <dbReference type="SAM" id="Phobius"/>
    </source>
</evidence>
<feature type="transmembrane region" description="Helical" evidence="4">
    <location>
        <begin position="58"/>
        <end position="82"/>
    </location>
</feature>
<dbReference type="GO" id="GO:0022857">
    <property type="term" value="F:transmembrane transporter activity"/>
    <property type="evidence" value="ECO:0007669"/>
    <property type="project" value="InterPro"/>
</dbReference>
<dbReference type="InterPro" id="IPR011701">
    <property type="entry name" value="MFS"/>
</dbReference>
<feature type="transmembrane region" description="Helical" evidence="4">
    <location>
        <begin position="18"/>
        <end position="37"/>
    </location>
</feature>
<evidence type="ECO:0000256" key="3">
    <source>
        <dbReference type="ARBA" id="ARBA00023136"/>
    </source>
</evidence>
<dbReference type="SUPFAM" id="SSF103473">
    <property type="entry name" value="MFS general substrate transporter"/>
    <property type="match status" value="1"/>
</dbReference>
<reference evidence="5 6" key="1">
    <citation type="submission" date="2020-04" db="EMBL/GenBank/DDBJ databases">
        <title>Whole-genome sequencing of Vibrio spp. from China reveals different genetic environments of blaCTX-M-14 among diverse lineages.</title>
        <authorList>
            <person name="Zheng Z."/>
            <person name="Ye L."/>
            <person name="Chen S."/>
        </authorList>
    </citation>
    <scope>NUCLEOTIDE SEQUENCE [LARGE SCALE GENOMIC DNA]</scope>
    <source>
        <strain evidence="5 6">Vb0574</strain>
    </source>
</reference>
<keyword evidence="1 4" id="KW-0812">Transmembrane</keyword>
<evidence type="ECO:0000313" key="5">
    <source>
        <dbReference type="EMBL" id="NMU25280.1"/>
    </source>
</evidence>
<name>A0A7Y0X4W1_VIBPH</name>
<dbReference type="EMBL" id="JABCLD010000949">
    <property type="protein sequence ID" value="NMU25280.1"/>
    <property type="molecule type" value="Genomic_DNA"/>
</dbReference>
<evidence type="ECO:0000256" key="1">
    <source>
        <dbReference type="ARBA" id="ARBA00022692"/>
    </source>
</evidence>
<proteinExistence type="predicted"/>
<dbReference type="Pfam" id="PF07690">
    <property type="entry name" value="MFS_1"/>
    <property type="match status" value="1"/>
</dbReference>
<gene>
    <name evidence="5" type="ORF">HKB21_06565</name>
</gene>
<keyword evidence="2 4" id="KW-1133">Transmembrane helix</keyword>
<evidence type="ECO:0000313" key="6">
    <source>
        <dbReference type="Proteomes" id="UP000555836"/>
    </source>
</evidence>